<gene>
    <name evidence="2" type="ORF">RchiOBHm_Chr2g0134231</name>
</gene>
<feature type="transmembrane region" description="Helical" evidence="1">
    <location>
        <begin position="144"/>
        <end position="163"/>
    </location>
</feature>
<dbReference type="Proteomes" id="UP000238479">
    <property type="component" value="Chromosome 2"/>
</dbReference>
<evidence type="ECO:0000313" key="2">
    <source>
        <dbReference type="EMBL" id="PRQ50527.1"/>
    </source>
</evidence>
<accession>A0A2P6RVS3</accession>
<dbReference type="Gramene" id="PRQ50527">
    <property type="protein sequence ID" value="PRQ50527"/>
    <property type="gene ID" value="RchiOBHm_Chr2g0134231"/>
</dbReference>
<keyword evidence="3" id="KW-1185">Reference proteome</keyword>
<reference evidence="2 3" key="1">
    <citation type="journal article" date="2018" name="Nat. Genet.">
        <title>The Rosa genome provides new insights in the design of modern roses.</title>
        <authorList>
            <person name="Bendahmane M."/>
        </authorList>
    </citation>
    <scope>NUCLEOTIDE SEQUENCE [LARGE SCALE GENOMIC DNA]</scope>
    <source>
        <strain evidence="3">cv. Old Blush</strain>
    </source>
</reference>
<keyword evidence="1" id="KW-0812">Transmembrane</keyword>
<dbReference type="AlphaFoldDB" id="A0A2P6RVS3"/>
<dbReference type="EMBL" id="PDCK01000040">
    <property type="protein sequence ID" value="PRQ50527.1"/>
    <property type="molecule type" value="Genomic_DNA"/>
</dbReference>
<keyword evidence="1" id="KW-1133">Transmembrane helix</keyword>
<name>A0A2P6RVS3_ROSCH</name>
<comment type="caution">
    <text evidence="2">The sequence shown here is derived from an EMBL/GenBank/DDBJ whole genome shotgun (WGS) entry which is preliminary data.</text>
</comment>
<evidence type="ECO:0000256" key="1">
    <source>
        <dbReference type="SAM" id="Phobius"/>
    </source>
</evidence>
<evidence type="ECO:0000313" key="3">
    <source>
        <dbReference type="Proteomes" id="UP000238479"/>
    </source>
</evidence>
<feature type="transmembrane region" description="Helical" evidence="1">
    <location>
        <begin position="235"/>
        <end position="252"/>
    </location>
</feature>
<proteinExistence type="predicted"/>
<sequence length="287" mass="32573">MKVVTFSLGDSVGVLFSLLLLLTSDMDSVVKGKGYEYATLYFEFIAFYKCLSEVVIIFFCSSLSAGVPDDGKDWPPFFRIIHHDITNEIPVPNIFPCNHLCFTWNTTLICAVVQDPLSGNSTYTKCGFTVHPCSSLFIGQWSDCFALSVFLLSTGCHFSWAFLVDPPRLFTEQDSKNKGEYDIGIQRRGDEGNRRCYNIEIERTKEEDGKLEWDEHEQGDTQLLDFDLRKKSANLGIWFSFFFFWLIGNLFIQSTIYCMNGSSSLNFLTANSNPLNGVAAAMWLMLK</sequence>
<organism evidence="2 3">
    <name type="scientific">Rosa chinensis</name>
    <name type="common">China rose</name>
    <dbReference type="NCBI Taxonomy" id="74649"/>
    <lineage>
        <taxon>Eukaryota</taxon>
        <taxon>Viridiplantae</taxon>
        <taxon>Streptophyta</taxon>
        <taxon>Embryophyta</taxon>
        <taxon>Tracheophyta</taxon>
        <taxon>Spermatophyta</taxon>
        <taxon>Magnoliopsida</taxon>
        <taxon>eudicotyledons</taxon>
        <taxon>Gunneridae</taxon>
        <taxon>Pentapetalae</taxon>
        <taxon>rosids</taxon>
        <taxon>fabids</taxon>
        <taxon>Rosales</taxon>
        <taxon>Rosaceae</taxon>
        <taxon>Rosoideae</taxon>
        <taxon>Rosoideae incertae sedis</taxon>
        <taxon>Rosa</taxon>
    </lineage>
</organism>
<feature type="transmembrane region" description="Helical" evidence="1">
    <location>
        <begin position="42"/>
        <end position="63"/>
    </location>
</feature>
<protein>
    <submittedName>
        <fullName evidence="2">Uncharacterized protein</fullName>
    </submittedName>
</protein>
<keyword evidence="1" id="KW-0472">Membrane</keyword>